<dbReference type="EMBL" id="AAXW01000002">
    <property type="protein sequence ID" value="EAZ93945.1"/>
    <property type="molecule type" value="Genomic_DNA"/>
</dbReference>
<gene>
    <name evidence="1" type="ORF">CY0110_19157</name>
</gene>
<sequence length="32" mass="3678">MSCFVFYSQITFFRILSLGATLKGGDYRSKQI</sequence>
<evidence type="ECO:0000313" key="1">
    <source>
        <dbReference type="EMBL" id="EAZ93945.1"/>
    </source>
</evidence>
<protein>
    <submittedName>
        <fullName evidence="1">Uncharacterized protein</fullName>
    </submittedName>
</protein>
<organism evidence="1 2">
    <name type="scientific">Crocosphaera chwakensis CCY0110</name>
    <dbReference type="NCBI Taxonomy" id="391612"/>
    <lineage>
        <taxon>Bacteria</taxon>
        <taxon>Bacillati</taxon>
        <taxon>Cyanobacteriota</taxon>
        <taxon>Cyanophyceae</taxon>
        <taxon>Oscillatoriophycideae</taxon>
        <taxon>Chroococcales</taxon>
        <taxon>Aphanothecaceae</taxon>
        <taxon>Crocosphaera</taxon>
        <taxon>Crocosphaera chwakensis</taxon>
    </lineage>
</organism>
<dbReference type="AlphaFoldDB" id="A3IJG3"/>
<proteinExistence type="predicted"/>
<reference evidence="1 2" key="1">
    <citation type="submission" date="2007-03" db="EMBL/GenBank/DDBJ databases">
        <authorList>
            <person name="Stal L."/>
            <person name="Ferriera S."/>
            <person name="Johnson J."/>
            <person name="Kravitz S."/>
            <person name="Beeson K."/>
            <person name="Sutton G."/>
            <person name="Rogers Y.-H."/>
            <person name="Friedman R."/>
            <person name="Frazier M."/>
            <person name="Venter J.C."/>
        </authorList>
    </citation>
    <scope>NUCLEOTIDE SEQUENCE [LARGE SCALE GENOMIC DNA]</scope>
    <source>
        <strain evidence="1 2">CCY0110</strain>
    </source>
</reference>
<accession>A3IJG3</accession>
<keyword evidence="2" id="KW-1185">Reference proteome</keyword>
<comment type="caution">
    <text evidence="1">The sequence shown here is derived from an EMBL/GenBank/DDBJ whole genome shotgun (WGS) entry which is preliminary data.</text>
</comment>
<name>A3IJG3_9CHRO</name>
<dbReference type="Proteomes" id="UP000003781">
    <property type="component" value="Unassembled WGS sequence"/>
</dbReference>
<evidence type="ECO:0000313" key="2">
    <source>
        <dbReference type="Proteomes" id="UP000003781"/>
    </source>
</evidence>